<protein>
    <recommendedName>
        <fullName evidence="4">Lipoprotein</fullName>
    </recommendedName>
</protein>
<sequence>MSIVHPLSRLALSLLVPIALAMPAQAKQPATRAPAAAQTQSAASLNFNGARYLHRWSDSTQAEFTPAGQEDLSKWQDMITVVTNASARDGEQLAGLAEAVLARYKQAGKIIKTDSKPRTPQSPAEHLIVAVLPGKGFVETVFARIKLIDDTGTIAIYAHRVYGENAANDFGAWLTANGEATERAVMAWDGIPTPAQLSALPRSK</sequence>
<evidence type="ECO:0008006" key="4">
    <source>
        <dbReference type="Google" id="ProtNLM"/>
    </source>
</evidence>
<accession>A0A125TZQ7</accession>
<reference evidence="2 3" key="1">
    <citation type="journal article" date="2014" name="Genome Announc.">
        <title>Draft Genome Sequence of Lysobacter capsici AZ78, a Bacterium Antagonistic to Plant-Pathogenic Oomycetes.</title>
        <authorList>
            <person name="Puopolo G."/>
            <person name="Sonego P."/>
            <person name="Engelen K."/>
            <person name="Pertot I."/>
        </authorList>
    </citation>
    <scope>NUCLEOTIDE SEQUENCE [LARGE SCALE GENOMIC DNA]</scope>
    <source>
        <strain evidence="2 3">AZ78</strain>
    </source>
</reference>
<keyword evidence="1" id="KW-0732">Signal</keyword>
<feature type="chain" id="PRO_5007180290" description="Lipoprotein" evidence="1">
    <location>
        <begin position="27"/>
        <end position="204"/>
    </location>
</feature>
<dbReference type="Proteomes" id="UP000023435">
    <property type="component" value="Unassembled WGS sequence"/>
</dbReference>
<evidence type="ECO:0000313" key="3">
    <source>
        <dbReference type="Proteomes" id="UP000023435"/>
    </source>
</evidence>
<dbReference type="AlphaFoldDB" id="A0A125TZQ7"/>
<name>A0A125TZQ7_9GAMM</name>
<keyword evidence="3" id="KW-1185">Reference proteome</keyword>
<proteinExistence type="predicted"/>
<comment type="caution">
    <text evidence="2">The sequence shown here is derived from an EMBL/GenBank/DDBJ whole genome shotgun (WGS) entry which is preliminary data.</text>
</comment>
<evidence type="ECO:0000256" key="1">
    <source>
        <dbReference type="SAM" id="SignalP"/>
    </source>
</evidence>
<organism evidence="2 3">
    <name type="scientific">Lysobacter capsici AZ78</name>
    <dbReference type="NCBI Taxonomy" id="1444315"/>
    <lineage>
        <taxon>Bacteria</taxon>
        <taxon>Pseudomonadati</taxon>
        <taxon>Pseudomonadota</taxon>
        <taxon>Gammaproteobacteria</taxon>
        <taxon>Lysobacterales</taxon>
        <taxon>Lysobacteraceae</taxon>
        <taxon>Lysobacter</taxon>
    </lineage>
</organism>
<dbReference type="EMBL" id="JAJA02000003">
    <property type="protein sequence ID" value="KWS02141.1"/>
    <property type="molecule type" value="Genomic_DNA"/>
</dbReference>
<gene>
    <name evidence="2" type="ORF">AZ78_5274</name>
</gene>
<feature type="signal peptide" evidence="1">
    <location>
        <begin position="1"/>
        <end position="26"/>
    </location>
</feature>
<evidence type="ECO:0000313" key="2">
    <source>
        <dbReference type="EMBL" id="KWS02141.1"/>
    </source>
</evidence>